<evidence type="ECO:0000256" key="2">
    <source>
        <dbReference type="SAM" id="MobiDB-lite"/>
    </source>
</evidence>
<evidence type="ECO:0000313" key="3">
    <source>
        <dbReference type="EMBL" id="OCF52777.1"/>
    </source>
</evidence>
<accession>A0A1B9IBK6</accession>
<dbReference type="Proteomes" id="UP000094020">
    <property type="component" value="Chromosome 1"/>
</dbReference>
<feature type="coiled-coil region" evidence="1">
    <location>
        <begin position="55"/>
        <end position="97"/>
    </location>
</feature>
<dbReference type="KEGG" id="kpin:30168442"/>
<reference evidence="4" key="2">
    <citation type="submission" date="2013-07" db="EMBL/GenBank/DDBJ databases">
        <authorList>
            <consortium name="The Broad Institute Genome Sequencing Platform"/>
            <person name="Cuomo C."/>
            <person name="Litvintseva A."/>
            <person name="Chen Y."/>
            <person name="Heitman J."/>
            <person name="Sun S."/>
            <person name="Springer D."/>
            <person name="Dromer F."/>
            <person name="Young S.K."/>
            <person name="Zeng Q."/>
            <person name="Gargeya S."/>
            <person name="Fitzgerald M."/>
            <person name="Abouelleil A."/>
            <person name="Alvarado L."/>
            <person name="Berlin A.M."/>
            <person name="Chapman S.B."/>
            <person name="Dewar J."/>
            <person name="Goldberg J."/>
            <person name="Griggs A."/>
            <person name="Gujja S."/>
            <person name="Hansen M."/>
            <person name="Howarth C."/>
            <person name="Imamovic A."/>
            <person name="Larimer J."/>
            <person name="McCowan C."/>
            <person name="Murphy C."/>
            <person name="Pearson M."/>
            <person name="Priest M."/>
            <person name="Roberts A."/>
            <person name="Saif S."/>
            <person name="Shea T."/>
            <person name="Sykes S."/>
            <person name="Wortman J."/>
            <person name="Nusbaum C."/>
            <person name="Birren B."/>
        </authorList>
    </citation>
    <scope>NUCLEOTIDE SEQUENCE</scope>
    <source>
        <strain evidence="4">CBS 10737</strain>
    </source>
</reference>
<feature type="region of interest" description="Disordered" evidence="2">
    <location>
        <begin position="177"/>
        <end position="201"/>
    </location>
</feature>
<protein>
    <submittedName>
        <fullName evidence="3">Uncharacterized protein</fullName>
    </submittedName>
</protein>
<organism evidence="3">
    <name type="scientific">Kwoniella pini CBS 10737</name>
    <dbReference type="NCBI Taxonomy" id="1296096"/>
    <lineage>
        <taxon>Eukaryota</taxon>
        <taxon>Fungi</taxon>
        <taxon>Dikarya</taxon>
        <taxon>Basidiomycota</taxon>
        <taxon>Agaricomycotina</taxon>
        <taxon>Tremellomycetes</taxon>
        <taxon>Tremellales</taxon>
        <taxon>Cryptococcaceae</taxon>
        <taxon>Kwoniella</taxon>
    </lineage>
</organism>
<gene>
    <name evidence="3" type="ORF">I206_00073</name>
    <name evidence="4" type="ORF">I206_101249</name>
</gene>
<feature type="compositionally biased region" description="Acidic residues" evidence="2">
    <location>
        <begin position="191"/>
        <end position="201"/>
    </location>
</feature>
<dbReference type="OrthoDB" id="2565288at2759"/>
<reference evidence="4" key="4">
    <citation type="submission" date="2024-02" db="EMBL/GenBank/DDBJ databases">
        <title>Comparative genomics of Cryptococcus and Kwoniella reveals pathogenesis evolution and contrasting modes of karyotype evolution via chromosome fusion or intercentromeric recombination.</title>
        <authorList>
            <person name="Coelho M.A."/>
            <person name="David-Palma M."/>
            <person name="Shea T."/>
            <person name="Bowers K."/>
            <person name="McGinley-Smith S."/>
            <person name="Mohammad A.W."/>
            <person name="Gnirke A."/>
            <person name="Yurkov A.M."/>
            <person name="Nowrousian M."/>
            <person name="Sun S."/>
            <person name="Cuomo C.A."/>
            <person name="Heitman J."/>
        </authorList>
    </citation>
    <scope>NUCLEOTIDE SEQUENCE</scope>
    <source>
        <strain evidence="4">CBS 10737</strain>
    </source>
</reference>
<sequence length="201" mass="23499">MASQVISPIKKTHPPPLPQPIIPTQTSNMSGGYTDAHPTDEEMFKRRYVAIQDIINELEDENNLIAYRIAKFKKQKKEKEQEELIIQREKAKQLKEKEEMMITKREKRKKEIEIENDNDNDNDNENENEIENEIDNLNPSLSIITNSQNVNKQNSISPLLNPISPIQQSNEIEIEIENKHENDEVISNRSEEEEDVQMDDY</sequence>
<reference evidence="3" key="1">
    <citation type="submission" date="2013-07" db="EMBL/GenBank/DDBJ databases">
        <title>The Genome Sequence of Cryptococcus pinus CBS10737.</title>
        <authorList>
            <consortium name="The Broad Institute Genome Sequencing Platform"/>
            <person name="Cuomo C."/>
            <person name="Litvintseva A."/>
            <person name="Chen Y."/>
            <person name="Heitman J."/>
            <person name="Sun S."/>
            <person name="Springer D."/>
            <person name="Dromer F."/>
            <person name="Young S.K."/>
            <person name="Zeng Q."/>
            <person name="Gargeya S."/>
            <person name="Fitzgerald M."/>
            <person name="Abouelleil A."/>
            <person name="Alvarado L."/>
            <person name="Berlin A.M."/>
            <person name="Chapman S.B."/>
            <person name="Dewar J."/>
            <person name="Goldberg J."/>
            <person name="Griggs A."/>
            <person name="Gujja S."/>
            <person name="Hansen M."/>
            <person name="Howarth C."/>
            <person name="Imamovic A."/>
            <person name="Larimer J."/>
            <person name="McCowan C."/>
            <person name="Murphy C."/>
            <person name="Pearson M."/>
            <person name="Priest M."/>
            <person name="Roberts A."/>
            <person name="Saif S."/>
            <person name="Shea T."/>
            <person name="Sykes S."/>
            <person name="Wortman J."/>
            <person name="Nusbaum C."/>
            <person name="Birren B."/>
        </authorList>
    </citation>
    <scope>NUCLEOTIDE SEQUENCE [LARGE SCALE GENOMIC DNA]</scope>
    <source>
        <strain evidence="3">CBS 10737</strain>
    </source>
</reference>
<evidence type="ECO:0000313" key="4">
    <source>
        <dbReference type="EMBL" id="WWC67341.1"/>
    </source>
</evidence>
<dbReference type="EMBL" id="KI894007">
    <property type="protein sequence ID" value="OCF52777.1"/>
    <property type="molecule type" value="Genomic_DNA"/>
</dbReference>
<dbReference type="GeneID" id="30168442"/>
<evidence type="ECO:0000313" key="5">
    <source>
        <dbReference type="Proteomes" id="UP000094020"/>
    </source>
</evidence>
<name>A0A1B9IBK6_9TREE</name>
<feature type="region of interest" description="Disordered" evidence="2">
    <location>
        <begin position="1"/>
        <end position="30"/>
    </location>
</feature>
<keyword evidence="1" id="KW-0175">Coiled coil</keyword>
<proteinExistence type="predicted"/>
<dbReference type="AlphaFoldDB" id="A0A1B9IBK6"/>
<evidence type="ECO:0000256" key="1">
    <source>
        <dbReference type="SAM" id="Coils"/>
    </source>
</evidence>
<dbReference type="RefSeq" id="XP_019013996.1">
    <property type="nucleotide sequence ID" value="XM_019151858.1"/>
</dbReference>
<dbReference type="EMBL" id="CP144519">
    <property type="protein sequence ID" value="WWC67341.1"/>
    <property type="molecule type" value="Genomic_DNA"/>
</dbReference>
<keyword evidence="5" id="KW-1185">Reference proteome</keyword>
<reference evidence="3" key="3">
    <citation type="submission" date="2016-07" db="EMBL/GenBank/DDBJ databases">
        <title>Evolution of pathogenesis and genome organization in the Tremellales.</title>
        <authorList>
            <person name="Cuomo C."/>
            <person name="Litvintseva A."/>
            <person name="Heitman J."/>
            <person name="Chen Y."/>
            <person name="Sun S."/>
            <person name="Springer D."/>
            <person name="Dromer F."/>
            <person name="Young S."/>
            <person name="Zeng Q."/>
            <person name="Chapman S."/>
            <person name="Gujja S."/>
            <person name="Saif S."/>
            <person name="Birren B."/>
        </authorList>
    </citation>
    <scope>NUCLEOTIDE SEQUENCE</scope>
    <source>
        <strain evidence="3">CBS 10737</strain>
    </source>
</reference>